<feature type="domain" description="Sodium/calcium exchanger membrane region" evidence="6">
    <location>
        <begin position="7"/>
        <end position="168"/>
    </location>
</feature>
<organism evidence="7 8">
    <name type="scientific">Eubacterium ventriosum</name>
    <dbReference type="NCBI Taxonomy" id="39496"/>
    <lineage>
        <taxon>Bacteria</taxon>
        <taxon>Bacillati</taxon>
        <taxon>Bacillota</taxon>
        <taxon>Clostridia</taxon>
        <taxon>Eubacteriales</taxon>
        <taxon>Eubacteriaceae</taxon>
        <taxon>Eubacterium</taxon>
    </lineage>
</organism>
<dbReference type="InterPro" id="IPR004481">
    <property type="entry name" value="K/Na/Ca-exchanger"/>
</dbReference>
<dbReference type="Gene3D" id="1.20.1420.30">
    <property type="entry name" value="NCX, central ion-binding region"/>
    <property type="match status" value="1"/>
</dbReference>
<feature type="transmembrane region" description="Helical" evidence="5">
    <location>
        <begin position="194"/>
        <end position="212"/>
    </location>
</feature>
<reference evidence="7 8" key="1">
    <citation type="submission" date="2018-08" db="EMBL/GenBank/DDBJ databases">
        <title>A genome reference for cultivated species of the human gut microbiota.</title>
        <authorList>
            <person name="Zou Y."/>
            <person name="Xue W."/>
            <person name="Luo G."/>
        </authorList>
    </citation>
    <scope>NUCLEOTIDE SEQUENCE [LARGE SCALE GENOMIC DNA]</scope>
    <source>
        <strain evidence="7 8">AM44-11BH</strain>
    </source>
</reference>
<evidence type="ECO:0000259" key="6">
    <source>
        <dbReference type="Pfam" id="PF01699"/>
    </source>
</evidence>
<feature type="transmembrane region" description="Helical" evidence="5">
    <location>
        <begin position="258"/>
        <end position="280"/>
    </location>
</feature>
<feature type="transmembrane region" description="Helical" evidence="5">
    <location>
        <begin position="286"/>
        <end position="307"/>
    </location>
</feature>
<gene>
    <name evidence="7" type="ORF">DW944_01750</name>
</gene>
<feature type="transmembrane region" description="Helical" evidence="5">
    <location>
        <begin position="109"/>
        <end position="131"/>
    </location>
</feature>
<dbReference type="InterPro" id="IPR004837">
    <property type="entry name" value="NaCa_Exmemb"/>
</dbReference>
<feature type="transmembrane region" description="Helical" evidence="5">
    <location>
        <begin position="151"/>
        <end position="173"/>
    </location>
</feature>
<evidence type="ECO:0000256" key="1">
    <source>
        <dbReference type="ARBA" id="ARBA00004141"/>
    </source>
</evidence>
<dbReference type="PANTHER" id="PTHR10846">
    <property type="entry name" value="SODIUM/POTASSIUM/CALCIUM EXCHANGER"/>
    <property type="match status" value="1"/>
</dbReference>
<proteinExistence type="predicted"/>
<evidence type="ECO:0000313" key="7">
    <source>
        <dbReference type="EMBL" id="RHA20920.1"/>
    </source>
</evidence>
<dbReference type="GO" id="GO:0005262">
    <property type="term" value="F:calcium channel activity"/>
    <property type="evidence" value="ECO:0007669"/>
    <property type="project" value="TreeGrafter"/>
</dbReference>
<dbReference type="PANTHER" id="PTHR10846:SF8">
    <property type="entry name" value="INNER MEMBRANE PROTEIN YRBG"/>
    <property type="match status" value="1"/>
</dbReference>
<accession>A0A413RDR9</accession>
<comment type="caution">
    <text evidence="7">The sequence shown here is derived from an EMBL/GenBank/DDBJ whole genome shotgun (WGS) entry which is preliminary data.</text>
</comment>
<feature type="transmembrane region" description="Helical" evidence="5">
    <location>
        <begin position="76"/>
        <end position="97"/>
    </location>
</feature>
<dbReference type="AlphaFoldDB" id="A0A413RDR9"/>
<dbReference type="GO" id="GO:0005886">
    <property type="term" value="C:plasma membrane"/>
    <property type="evidence" value="ECO:0007669"/>
    <property type="project" value="TreeGrafter"/>
</dbReference>
<keyword evidence="2 5" id="KW-0812">Transmembrane</keyword>
<name>A0A413RDR9_9FIRM</name>
<evidence type="ECO:0000256" key="4">
    <source>
        <dbReference type="ARBA" id="ARBA00023136"/>
    </source>
</evidence>
<keyword evidence="3 5" id="KW-1133">Transmembrane helix</keyword>
<dbReference type="EMBL" id="QSFD01000001">
    <property type="protein sequence ID" value="RHA20920.1"/>
    <property type="molecule type" value="Genomic_DNA"/>
</dbReference>
<dbReference type="GO" id="GO:0008273">
    <property type="term" value="F:calcium, potassium:sodium antiporter activity"/>
    <property type="evidence" value="ECO:0007669"/>
    <property type="project" value="TreeGrafter"/>
</dbReference>
<sequence length="339" mass="35770">MKTILDVILLLVGFVLLIKGADYFVDGSCAVAKRLRVPSIVIGLTIVAVGTSLPELAVSTFAAVKHSNAIALGNVVGSNIFNLLMVIGITALFKDMLVKKSILKREMPLLLIISVLLIFLAGDILWFGGIIKKNNIFLFENGSTMVGNVNRIDGILLLVLFVGFIAWTVSYALKERTEEDGTDEVIMLSKRKSAIFIVGGAIAIAVGGQVVVDSAKSLALAAGMSETLVGLTIVAMGTSLPELVTSAVAASKGEADLAIGNVVGSNISNILLVLGLSAAISSVGVTAMNFVDIIVSLAATIIVFIVASTQRTIKKKEGIFLVIIYAFYMAYIICRQIYG</sequence>
<evidence type="ECO:0000313" key="8">
    <source>
        <dbReference type="Proteomes" id="UP000284779"/>
    </source>
</evidence>
<protein>
    <submittedName>
        <fullName evidence="7">Sodium:calcium antiporter</fullName>
    </submittedName>
</protein>
<feature type="transmembrane region" description="Helical" evidence="5">
    <location>
        <begin position="37"/>
        <end position="64"/>
    </location>
</feature>
<feature type="transmembrane region" description="Helical" evidence="5">
    <location>
        <begin position="319"/>
        <end position="338"/>
    </location>
</feature>
<dbReference type="Proteomes" id="UP000284779">
    <property type="component" value="Unassembled WGS sequence"/>
</dbReference>
<keyword evidence="4 5" id="KW-0472">Membrane</keyword>
<feature type="domain" description="Sodium/calcium exchanger membrane region" evidence="6">
    <location>
        <begin position="193"/>
        <end position="333"/>
    </location>
</feature>
<comment type="subcellular location">
    <subcellularLocation>
        <location evidence="1">Membrane</location>
        <topology evidence="1">Multi-pass membrane protein</topology>
    </subcellularLocation>
</comment>
<keyword evidence="8" id="KW-1185">Reference proteome</keyword>
<evidence type="ECO:0000256" key="5">
    <source>
        <dbReference type="SAM" id="Phobius"/>
    </source>
</evidence>
<dbReference type="Pfam" id="PF01699">
    <property type="entry name" value="Na_Ca_ex"/>
    <property type="match status" value="2"/>
</dbReference>
<evidence type="ECO:0000256" key="3">
    <source>
        <dbReference type="ARBA" id="ARBA00022989"/>
    </source>
</evidence>
<dbReference type="InterPro" id="IPR044880">
    <property type="entry name" value="NCX_ion-bd_dom_sf"/>
</dbReference>
<feature type="transmembrane region" description="Helical" evidence="5">
    <location>
        <begin position="6"/>
        <end position="25"/>
    </location>
</feature>
<dbReference type="NCBIfam" id="TIGR00367">
    <property type="entry name" value="calcium/sodium antiporter"/>
    <property type="match status" value="1"/>
</dbReference>
<dbReference type="RefSeq" id="WP_117969385.1">
    <property type="nucleotide sequence ID" value="NZ_QSFD01000001.1"/>
</dbReference>
<dbReference type="GO" id="GO:0006874">
    <property type="term" value="P:intracellular calcium ion homeostasis"/>
    <property type="evidence" value="ECO:0007669"/>
    <property type="project" value="TreeGrafter"/>
</dbReference>
<evidence type="ECO:0000256" key="2">
    <source>
        <dbReference type="ARBA" id="ARBA00022692"/>
    </source>
</evidence>